<evidence type="ECO:0000256" key="8">
    <source>
        <dbReference type="ARBA" id="ARBA00023180"/>
    </source>
</evidence>
<dbReference type="Proteomes" id="UP000050794">
    <property type="component" value="Unassembled WGS sequence"/>
</dbReference>
<organism evidence="12 13">
    <name type="scientific">Toxocara canis</name>
    <name type="common">Canine roundworm</name>
    <dbReference type="NCBI Taxonomy" id="6265"/>
    <lineage>
        <taxon>Eukaryota</taxon>
        <taxon>Metazoa</taxon>
        <taxon>Ecdysozoa</taxon>
        <taxon>Nematoda</taxon>
        <taxon>Chromadorea</taxon>
        <taxon>Rhabditida</taxon>
        <taxon>Spirurina</taxon>
        <taxon>Ascaridomorpha</taxon>
        <taxon>Ascaridoidea</taxon>
        <taxon>Toxocaridae</taxon>
        <taxon>Toxocara</taxon>
    </lineage>
</organism>
<dbReference type="InterPro" id="IPR022065">
    <property type="entry name" value="Uncharacterised_TMEM59"/>
</dbReference>
<keyword evidence="5 10" id="KW-1133">Transmembrane helix</keyword>
<evidence type="ECO:0000313" key="12">
    <source>
        <dbReference type="Proteomes" id="UP000050794"/>
    </source>
</evidence>
<evidence type="ECO:0000313" key="13">
    <source>
        <dbReference type="WBParaSite" id="TCNE_0001075501-mRNA-1"/>
    </source>
</evidence>
<keyword evidence="7 10" id="KW-0472">Membrane</keyword>
<protein>
    <submittedName>
        <fullName evidence="13">WSC domain-containing protein</fullName>
    </submittedName>
</protein>
<reference evidence="11 12" key="2">
    <citation type="submission" date="2018-11" db="EMBL/GenBank/DDBJ databases">
        <authorList>
            <consortium name="Pathogen Informatics"/>
        </authorList>
    </citation>
    <scope>NUCLEOTIDE SEQUENCE [LARGE SCALE GENOMIC DNA]</scope>
</reference>
<dbReference type="GO" id="GO:0000139">
    <property type="term" value="C:Golgi membrane"/>
    <property type="evidence" value="ECO:0007669"/>
    <property type="project" value="UniProtKB-SubCell"/>
</dbReference>
<reference evidence="13" key="1">
    <citation type="submission" date="2016-06" db="UniProtKB">
        <authorList>
            <consortium name="WormBaseParasite"/>
        </authorList>
    </citation>
    <scope>IDENTIFICATION</scope>
</reference>
<evidence type="ECO:0000256" key="1">
    <source>
        <dbReference type="ARBA" id="ARBA00004614"/>
    </source>
</evidence>
<keyword evidence="8" id="KW-0325">Glycoprotein</keyword>
<gene>
    <name evidence="11" type="ORF">TCNE_LOCUS10755</name>
</gene>
<evidence type="ECO:0000313" key="11">
    <source>
        <dbReference type="EMBL" id="VDM42076.1"/>
    </source>
</evidence>
<feature type="transmembrane region" description="Helical" evidence="10">
    <location>
        <begin position="398"/>
        <end position="422"/>
    </location>
</feature>
<comment type="similarity">
    <text evidence="2">Belongs to the TMEM59 family.</text>
</comment>
<dbReference type="WBParaSite" id="TCNE_0001075501-mRNA-1">
    <property type="protein sequence ID" value="TCNE_0001075501-mRNA-1"/>
    <property type="gene ID" value="TCNE_0001075501"/>
</dbReference>
<keyword evidence="12" id="KW-1185">Reference proteome</keyword>
<comment type="subcellular location">
    <subcellularLocation>
        <location evidence="1">Golgi apparatus membrane</location>
        <topology evidence="1">Single-pass type I membrane protein</topology>
    </subcellularLocation>
</comment>
<evidence type="ECO:0000256" key="2">
    <source>
        <dbReference type="ARBA" id="ARBA00009643"/>
    </source>
</evidence>
<dbReference type="EMBL" id="UYWY01020607">
    <property type="protein sequence ID" value="VDM42076.1"/>
    <property type="molecule type" value="Genomic_DNA"/>
</dbReference>
<evidence type="ECO:0000256" key="6">
    <source>
        <dbReference type="ARBA" id="ARBA00023034"/>
    </source>
</evidence>
<keyword evidence="6" id="KW-0333">Golgi apparatus</keyword>
<keyword evidence="4" id="KW-0732">Signal</keyword>
<name>A0A183UQI5_TOXCA</name>
<evidence type="ECO:0000256" key="7">
    <source>
        <dbReference type="ARBA" id="ARBA00023136"/>
    </source>
</evidence>
<evidence type="ECO:0000256" key="4">
    <source>
        <dbReference type="ARBA" id="ARBA00022729"/>
    </source>
</evidence>
<evidence type="ECO:0000256" key="10">
    <source>
        <dbReference type="SAM" id="Phobius"/>
    </source>
</evidence>
<proteinExistence type="inferred from homology"/>
<keyword evidence="3 10" id="KW-0812">Transmembrane</keyword>
<sequence>MVSAKIRKLRDGEQIKLTSRTKDLGACKDGCRLAVVFNFAHNGDEASLHERCHKGCADSYKDDAGREACSSGCDGQPLISSGRVEVSISDKDPTFGVVRNEMDGMLSRMAGGFPMFGGEMRPMMLMGPSMMFGNEDLGDPFAAMHRQMQSEMERLRQIANHLLTMAQKPRDNSGGHMIFASRPAGHAGSAFNEVERSARVSDRKISVPEKLQRLATLTNMLDPLYEFLRQSRRRAFRHCRCLNYLIEMEVLKAERILEAFSMHGSERMVASWNCRSSMRANSGEKMSADAANQKTKSANKKTEKFAVDIKTKKSAKAGKKGEFFYKTQLPKRPEAIGIDSKGPDVGNEAEDGSMIIKTQPVDTKQEHLLGYIGENPKAHEEPSWLSRLASRARRLSVLSQWLVCAALLLCLISMLSISVAILKQIKAQRYHNLRGARVVVPATFGEPLPAKKIPLESPPNATMEYPLIHDSPPPAYDQLSINKEKPTGDSS</sequence>
<evidence type="ECO:0000256" key="9">
    <source>
        <dbReference type="SAM" id="MobiDB-lite"/>
    </source>
</evidence>
<feature type="region of interest" description="Disordered" evidence="9">
    <location>
        <begin position="462"/>
        <end position="491"/>
    </location>
</feature>
<evidence type="ECO:0000256" key="3">
    <source>
        <dbReference type="ARBA" id="ARBA00022692"/>
    </source>
</evidence>
<accession>A0A183UQI5</accession>
<evidence type="ECO:0000256" key="5">
    <source>
        <dbReference type="ARBA" id="ARBA00022989"/>
    </source>
</evidence>
<dbReference type="AlphaFoldDB" id="A0A183UQI5"/>
<feature type="compositionally biased region" description="Basic and acidic residues" evidence="9">
    <location>
        <begin position="482"/>
        <end position="491"/>
    </location>
</feature>
<dbReference type="Pfam" id="PF12280">
    <property type="entry name" value="BSMAP"/>
    <property type="match status" value="1"/>
</dbReference>